<dbReference type="PANTHER" id="PTHR19346:SF4">
    <property type="entry name" value="SUGAR PHOSPHATE TRANSPORTER DOMAIN-CONTAINING PROTEIN"/>
    <property type="match status" value="1"/>
</dbReference>
<comment type="caution">
    <text evidence="2">The sequence shown here is derived from an EMBL/GenBank/DDBJ whole genome shotgun (WGS) entry which is preliminary data.</text>
</comment>
<feature type="transmembrane region" description="Helical" evidence="1">
    <location>
        <begin position="132"/>
        <end position="154"/>
    </location>
</feature>
<keyword evidence="3" id="KW-1185">Reference proteome</keyword>
<organism evidence="2 3">
    <name type="scientific">Pinctada imbricata</name>
    <name type="common">Atlantic pearl-oyster</name>
    <name type="synonym">Pinctada martensii</name>
    <dbReference type="NCBI Taxonomy" id="66713"/>
    <lineage>
        <taxon>Eukaryota</taxon>
        <taxon>Metazoa</taxon>
        <taxon>Spiralia</taxon>
        <taxon>Lophotrochozoa</taxon>
        <taxon>Mollusca</taxon>
        <taxon>Bivalvia</taxon>
        <taxon>Autobranchia</taxon>
        <taxon>Pteriomorphia</taxon>
        <taxon>Pterioida</taxon>
        <taxon>Pterioidea</taxon>
        <taxon>Pteriidae</taxon>
        <taxon>Pinctada</taxon>
    </lineage>
</organism>
<feature type="transmembrane region" description="Helical" evidence="1">
    <location>
        <begin position="229"/>
        <end position="247"/>
    </location>
</feature>
<feature type="transmembrane region" description="Helical" evidence="1">
    <location>
        <begin position="166"/>
        <end position="188"/>
    </location>
</feature>
<keyword evidence="1" id="KW-0472">Membrane</keyword>
<feature type="transmembrane region" description="Helical" evidence="1">
    <location>
        <begin position="106"/>
        <end position="126"/>
    </location>
</feature>
<dbReference type="PANTHER" id="PTHR19346">
    <property type="entry name" value="SUGAR PHOSPHATE TRANSPORTER DOMAIN-CONTAINING PROTEIN"/>
    <property type="match status" value="1"/>
</dbReference>
<feature type="transmembrane region" description="Helical" evidence="1">
    <location>
        <begin position="200"/>
        <end position="222"/>
    </location>
</feature>
<name>A0AA88XN73_PINIB</name>
<accession>A0AA88XN73</accession>
<proteinExistence type="predicted"/>
<gene>
    <name evidence="2" type="ORF">FSP39_020120</name>
</gene>
<feature type="transmembrane region" description="Helical" evidence="1">
    <location>
        <begin position="84"/>
        <end position="101"/>
    </location>
</feature>
<feature type="transmembrane region" description="Helical" evidence="1">
    <location>
        <begin position="253"/>
        <end position="272"/>
    </location>
</feature>
<dbReference type="EMBL" id="VSWD01000011">
    <property type="protein sequence ID" value="KAK3088520.1"/>
    <property type="molecule type" value="Genomic_DNA"/>
</dbReference>
<sequence>MYFAMSWLVLLYPLYVIIMYCKSKEDNSIRQIFRESLLIYKPYEIRLGHFIGKTALFCALWAAAQYSYIRALDPALLDATDVSSLYATNFSFVYMLSWVILYEKFIALRIVAMIFSITGIVLFVYADGFGTASMWGVVLAVGSSASASIFKVLFKKFVGDISYGQLSMFMSLIGLCNLVCLWPIALILNLTNVEVVTHNLPWGAFCGSAAVLLVFHVLTHYAMRQNQEFVMGLGMVLGIPICADYNWKNREFHGMKISGVVIITVALILLLIPDKYPDRLCQLCTKCLQEDVQPQPRDRRHRLRGTNTKV</sequence>
<evidence type="ECO:0000313" key="3">
    <source>
        <dbReference type="Proteomes" id="UP001186944"/>
    </source>
</evidence>
<protein>
    <submittedName>
        <fullName evidence="2">Uncharacterized protein</fullName>
    </submittedName>
</protein>
<keyword evidence="1" id="KW-0812">Transmembrane</keyword>
<dbReference type="InterPro" id="IPR026505">
    <property type="entry name" value="Solute_c_fam_35_mem_F3/F4"/>
</dbReference>
<dbReference type="SUPFAM" id="SSF103481">
    <property type="entry name" value="Multidrug resistance efflux transporter EmrE"/>
    <property type="match status" value="1"/>
</dbReference>
<dbReference type="Proteomes" id="UP001186944">
    <property type="component" value="Unassembled WGS sequence"/>
</dbReference>
<evidence type="ECO:0000313" key="2">
    <source>
        <dbReference type="EMBL" id="KAK3088520.1"/>
    </source>
</evidence>
<evidence type="ECO:0000256" key="1">
    <source>
        <dbReference type="SAM" id="Phobius"/>
    </source>
</evidence>
<feature type="transmembrane region" description="Helical" evidence="1">
    <location>
        <begin position="43"/>
        <end position="64"/>
    </location>
</feature>
<keyword evidence="1" id="KW-1133">Transmembrane helix</keyword>
<reference evidence="2" key="1">
    <citation type="submission" date="2019-08" db="EMBL/GenBank/DDBJ databases">
        <title>The improved chromosome-level genome for the pearl oyster Pinctada fucata martensii using PacBio sequencing and Hi-C.</title>
        <authorList>
            <person name="Zheng Z."/>
        </authorList>
    </citation>
    <scope>NUCLEOTIDE SEQUENCE</scope>
    <source>
        <strain evidence="2">ZZ-2019</strain>
        <tissue evidence="2">Adductor muscle</tissue>
    </source>
</reference>
<dbReference type="InterPro" id="IPR037185">
    <property type="entry name" value="EmrE-like"/>
</dbReference>
<dbReference type="AlphaFoldDB" id="A0AA88XN73"/>
<feature type="transmembrane region" description="Helical" evidence="1">
    <location>
        <begin position="6"/>
        <end position="22"/>
    </location>
</feature>